<reference evidence="2" key="1">
    <citation type="journal article" date="2021" name="PeerJ">
        <title>Extensive microbial diversity within the chicken gut microbiome revealed by metagenomics and culture.</title>
        <authorList>
            <person name="Gilroy R."/>
            <person name="Ravi A."/>
            <person name="Getino M."/>
            <person name="Pursley I."/>
            <person name="Horton D.L."/>
            <person name="Alikhan N.F."/>
            <person name="Baker D."/>
            <person name="Gharbi K."/>
            <person name="Hall N."/>
            <person name="Watson M."/>
            <person name="Adriaenssens E.M."/>
            <person name="Foster-Nyarko E."/>
            <person name="Jarju S."/>
            <person name="Secka A."/>
            <person name="Antonio M."/>
            <person name="Oren A."/>
            <person name="Chaudhuri R.R."/>
            <person name="La Ragione R."/>
            <person name="Hildebrand F."/>
            <person name="Pallen M.J."/>
        </authorList>
    </citation>
    <scope>NUCLEOTIDE SEQUENCE</scope>
    <source>
        <strain evidence="2">CHK187-5294</strain>
    </source>
</reference>
<dbReference type="PANTHER" id="PTHR42663">
    <property type="entry name" value="HYDROLASE C777.06C-RELATED-RELATED"/>
    <property type="match status" value="1"/>
</dbReference>
<sequence>MKIKYLGTAAYEGVPSPFCQCETCKRALAAGGRNIRSRQQALIDGVLLLDFNADTVYHSHRYVLDWSKIGDCLITHSHCDHLYPDDAEIASRAYSHEHPPIRFYAAESGYQMLRPITEKEDSNASVSLAEAGREFTAAEGRYRVLPLAADHDPSSSPLIYAIERDGKRMLYAHDTGVFPEETFNGLCSFGRLDFISFDCTGCLGETRDWRRGHMSLKTVKEVFERLCALGAADAATVKVVSHFSHNGGQTYDEMREIAEKDGYIVAYDGLEIEF</sequence>
<reference evidence="2" key="2">
    <citation type="submission" date="2021-04" db="EMBL/GenBank/DDBJ databases">
        <authorList>
            <person name="Gilroy R."/>
        </authorList>
    </citation>
    <scope>NUCLEOTIDE SEQUENCE</scope>
    <source>
        <strain evidence="2">CHK187-5294</strain>
    </source>
</reference>
<evidence type="ECO:0000313" key="2">
    <source>
        <dbReference type="EMBL" id="HIZ03977.1"/>
    </source>
</evidence>
<dbReference type="EMBL" id="DXCL01000041">
    <property type="protein sequence ID" value="HIZ03977.1"/>
    <property type="molecule type" value="Genomic_DNA"/>
</dbReference>
<organism evidence="2 3">
    <name type="scientific">Candidatus Borkfalkia avistercoris</name>
    <dbReference type="NCBI Taxonomy" id="2838504"/>
    <lineage>
        <taxon>Bacteria</taxon>
        <taxon>Bacillati</taxon>
        <taxon>Bacillota</taxon>
        <taxon>Clostridia</taxon>
        <taxon>Christensenellales</taxon>
        <taxon>Christensenellaceae</taxon>
        <taxon>Candidatus Borkfalkia</taxon>
    </lineage>
</organism>
<dbReference type="Gene3D" id="3.60.15.10">
    <property type="entry name" value="Ribonuclease Z/Hydroxyacylglutathione hydrolase-like"/>
    <property type="match status" value="1"/>
</dbReference>
<dbReference type="AlphaFoldDB" id="A0A9D2IEV3"/>
<name>A0A9D2IEV3_9FIRM</name>
<dbReference type="Proteomes" id="UP000824132">
    <property type="component" value="Unassembled WGS sequence"/>
</dbReference>
<dbReference type="Pfam" id="PF12706">
    <property type="entry name" value="Lactamase_B_2"/>
    <property type="match status" value="1"/>
</dbReference>
<dbReference type="PANTHER" id="PTHR42663:SF6">
    <property type="entry name" value="HYDROLASE C777.06C-RELATED"/>
    <property type="match status" value="1"/>
</dbReference>
<dbReference type="InterPro" id="IPR001279">
    <property type="entry name" value="Metallo-B-lactamas"/>
</dbReference>
<evidence type="ECO:0000259" key="1">
    <source>
        <dbReference type="Pfam" id="PF12706"/>
    </source>
</evidence>
<accession>A0A9D2IEV3</accession>
<gene>
    <name evidence="2" type="ORF">H9727_06800</name>
</gene>
<dbReference type="SUPFAM" id="SSF56281">
    <property type="entry name" value="Metallo-hydrolase/oxidoreductase"/>
    <property type="match status" value="1"/>
</dbReference>
<proteinExistence type="predicted"/>
<dbReference type="InterPro" id="IPR036866">
    <property type="entry name" value="RibonucZ/Hydroxyglut_hydro"/>
</dbReference>
<evidence type="ECO:0000313" key="3">
    <source>
        <dbReference type="Proteomes" id="UP000824132"/>
    </source>
</evidence>
<feature type="domain" description="Metallo-beta-lactamase" evidence="1">
    <location>
        <begin position="68"/>
        <end position="227"/>
    </location>
</feature>
<comment type="caution">
    <text evidence="2">The sequence shown here is derived from an EMBL/GenBank/DDBJ whole genome shotgun (WGS) entry which is preliminary data.</text>
</comment>
<protein>
    <recommendedName>
        <fullName evidence="1">Metallo-beta-lactamase domain-containing protein</fullName>
    </recommendedName>
</protein>